<keyword evidence="4 13" id="KW-0812">Transmembrane</keyword>
<dbReference type="InterPro" id="IPR050651">
    <property type="entry name" value="Plant_Cytochrome_P450_Monoox"/>
</dbReference>
<dbReference type="STRING" id="542762.A0A4S4D271"/>
<keyword evidence="6 13" id="KW-1133">Transmembrane helix</keyword>
<name>A0A4S4D271_CAMSN</name>
<reference evidence="14 15" key="1">
    <citation type="journal article" date="2018" name="Proc. Natl. Acad. Sci. U.S.A.">
        <title>Draft genome sequence of Camellia sinensis var. sinensis provides insights into the evolution of the tea genome and tea quality.</title>
        <authorList>
            <person name="Wei C."/>
            <person name="Yang H."/>
            <person name="Wang S."/>
            <person name="Zhao J."/>
            <person name="Liu C."/>
            <person name="Gao L."/>
            <person name="Xia E."/>
            <person name="Lu Y."/>
            <person name="Tai Y."/>
            <person name="She G."/>
            <person name="Sun J."/>
            <person name="Cao H."/>
            <person name="Tong W."/>
            <person name="Gao Q."/>
            <person name="Li Y."/>
            <person name="Deng W."/>
            <person name="Jiang X."/>
            <person name="Wang W."/>
            <person name="Chen Q."/>
            <person name="Zhang S."/>
            <person name="Li H."/>
            <person name="Wu J."/>
            <person name="Wang P."/>
            <person name="Li P."/>
            <person name="Shi C."/>
            <person name="Zheng F."/>
            <person name="Jian J."/>
            <person name="Huang B."/>
            <person name="Shan D."/>
            <person name="Shi M."/>
            <person name="Fang C."/>
            <person name="Yue Y."/>
            <person name="Li F."/>
            <person name="Li D."/>
            <person name="Wei S."/>
            <person name="Han B."/>
            <person name="Jiang C."/>
            <person name="Yin Y."/>
            <person name="Xia T."/>
            <person name="Zhang Z."/>
            <person name="Bennetzen J.L."/>
            <person name="Zhao S."/>
            <person name="Wan X."/>
        </authorList>
    </citation>
    <scope>NUCLEOTIDE SEQUENCE [LARGE SCALE GENOMIC DNA]</scope>
    <source>
        <strain evidence="15">cv. Shuchazao</strain>
        <tissue evidence="14">Leaf</tissue>
    </source>
</reference>
<dbReference type="Pfam" id="PF00067">
    <property type="entry name" value="p450"/>
    <property type="match status" value="1"/>
</dbReference>
<dbReference type="EMBL" id="SDRB02012985">
    <property type="protein sequence ID" value="THF96177.1"/>
    <property type="molecule type" value="Genomic_DNA"/>
</dbReference>
<evidence type="ECO:0000256" key="7">
    <source>
        <dbReference type="ARBA" id="ARBA00023002"/>
    </source>
</evidence>
<evidence type="ECO:0000256" key="3">
    <source>
        <dbReference type="ARBA" id="ARBA00022617"/>
    </source>
</evidence>
<evidence type="ECO:0000313" key="14">
    <source>
        <dbReference type="EMBL" id="THF96177.1"/>
    </source>
</evidence>
<evidence type="ECO:0000256" key="6">
    <source>
        <dbReference type="ARBA" id="ARBA00022989"/>
    </source>
</evidence>
<sequence length="514" mass="58131">MDQTWFYLISIATFVFLFLLNHFLGKQTRHKNLPPSPPSLPIIGHLHLIKEPIHRTLQHLYQTHGPIFALRFGSRSVLVITSPSAVKECFSKNDLVFANRPRLLVGKHLNYNYTTLGAASYGDHWRNLRRLTAREIFSTPCLNVSLSIRQREVRSLLKNLFLASRNNKNQCDDGFAKVEMKSRLSELSFNIIMQIVTGKRYFGDEVVDFEEAKRFREIIRQVFELSGASNPGDFLAFLRWIDFGNLEKKMLAVQKKMDVFLQGLIDERRNGNKGSDSIGGTKTMIDNMLELQASEPEYYSDDIIKGIILTMLSAGTDTSSVTIEWAMSLLLNHPEVLKKARAELDENISNDRLADEPDLSNLAYLQGIINETLRLYPAAPLLVPHQSFDECTIGGFHVPANTMLLVNAWAIHRDAKVWDDPTSFKPERYEDGESNEGYKLIPFGLGRRRCPGAGLANLVVGLSLAALIQCFEWERIGEELVDMSEGPGLTMPKAKPLEAMCRARETMINVLSDL</sequence>
<evidence type="ECO:0000256" key="12">
    <source>
        <dbReference type="RuleBase" id="RU000461"/>
    </source>
</evidence>
<evidence type="ECO:0000256" key="5">
    <source>
        <dbReference type="ARBA" id="ARBA00022723"/>
    </source>
</evidence>
<evidence type="ECO:0008006" key="16">
    <source>
        <dbReference type="Google" id="ProtNLM"/>
    </source>
</evidence>
<evidence type="ECO:0000256" key="2">
    <source>
        <dbReference type="ARBA" id="ARBA00010617"/>
    </source>
</evidence>
<evidence type="ECO:0000256" key="8">
    <source>
        <dbReference type="ARBA" id="ARBA00023004"/>
    </source>
</evidence>
<evidence type="ECO:0000256" key="10">
    <source>
        <dbReference type="ARBA" id="ARBA00023136"/>
    </source>
</evidence>
<dbReference type="InterPro" id="IPR001128">
    <property type="entry name" value="Cyt_P450"/>
</dbReference>
<dbReference type="GO" id="GO:0004497">
    <property type="term" value="F:monooxygenase activity"/>
    <property type="evidence" value="ECO:0007669"/>
    <property type="project" value="UniProtKB-KW"/>
</dbReference>
<dbReference type="GO" id="GO:0016020">
    <property type="term" value="C:membrane"/>
    <property type="evidence" value="ECO:0007669"/>
    <property type="project" value="UniProtKB-SubCell"/>
</dbReference>
<protein>
    <recommendedName>
        <fullName evidence="16">Cytochrome P450</fullName>
    </recommendedName>
</protein>
<dbReference type="InterPro" id="IPR017972">
    <property type="entry name" value="Cyt_P450_CS"/>
</dbReference>
<keyword evidence="9 12" id="KW-0503">Monooxygenase</keyword>
<comment type="subcellular location">
    <subcellularLocation>
        <location evidence="1">Membrane</location>
        <topology evidence="1">Single-pass membrane protein</topology>
    </subcellularLocation>
</comment>
<dbReference type="PRINTS" id="PR00463">
    <property type="entry name" value="EP450I"/>
</dbReference>
<comment type="similarity">
    <text evidence="2 12">Belongs to the cytochrome P450 family.</text>
</comment>
<evidence type="ECO:0000256" key="11">
    <source>
        <dbReference type="PIRSR" id="PIRSR602401-1"/>
    </source>
</evidence>
<evidence type="ECO:0000313" key="15">
    <source>
        <dbReference type="Proteomes" id="UP000306102"/>
    </source>
</evidence>
<evidence type="ECO:0000256" key="9">
    <source>
        <dbReference type="ARBA" id="ARBA00023033"/>
    </source>
</evidence>
<dbReference type="AlphaFoldDB" id="A0A4S4D271"/>
<accession>A0A4S4D271</accession>
<feature type="transmembrane region" description="Helical" evidence="13">
    <location>
        <begin position="6"/>
        <end position="24"/>
    </location>
</feature>
<comment type="cofactor">
    <cofactor evidence="11">
        <name>heme</name>
        <dbReference type="ChEBI" id="CHEBI:30413"/>
    </cofactor>
</comment>
<comment type="caution">
    <text evidence="14">The sequence shown here is derived from an EMBL/GenBank/DDBJ whole genome shotgun (WGS) entry which is preliminary data.</text>
</comment>
<keyword evidence="3 11" id="KW-0349">Heme</keyword>
<dbReference type="PROSITE" id="PS00086">
    <property type="entry name" value="CYTOCHROME_P450"/>
    <property type="match status" value="1"/>
</dbReference>
<dbReference type="Gene3D" id="1.10.630.10">
    <property type="entry name" value="Cytochrome P450"/>
    <property type="match status" value="1"/>
</dbReference>
<keyword evidence="8 11" id="KW-0408">Iron</keyword>
<dbReference type="PANTHER" id="PTHR47947">
    <property type="entry name" value="CYTOCHROME P450 82C3-RELATED"/>
    <property type="match status" value="1"/>
</dbReference>
<dbReference type="GO" id="GO:0020037">
    <property type="term" value="F:heme binding"/>
    <property type="evidence" value="ECO:0007669"/>
    <property type="project" value="InterPro"/>
</dbReference>
<evidence type="ECO:0000256" key="4">
    <source>
        <dbReference type="ARBA" id="ARBA00022692"/>
    </source>
</evidence>
<gene>
    <name evidence="14" type="ORF">TEA_000522</name>
</gene>
<dbReference type="CDD" id="cd20653">
    <property type="entry name" value="CYP81"/>
    <property type="match status" value="1"/>
</dbReference>
<dbReference type="Proteomes" id="UP000306102">
    <property type="component" value="Unassembled WGS sequence"/>
</dbReference>
<dbReference type="FunFam" id="1.10.630.10:FF:000023">
    <property type="entry name" value="Cytochrome P450 family protein"/>
    <property type="match status" value="1"/>
</dbReference>
<organism evidence="14 15">
    <name type="scientific">Camellia sinensis var. sinensis</name>
    <name type="common">China tea</name>
    <dbReference type="NCBI Taxonomy" id="542762"/>
    <lineage>
        <taxon>Eukaryota</taxon>
        <taxon>Viridiplantae</taxon>
        <taxon>Streptophyta</taxon>
        <taxon>Embryophyta</taxon>
        <taxon>Tracheophyta</taxon>
        <taxon>Spermatophyta</taxon>
        <taxon>Magnoliopsida</taxon>
        <taxon>eudicotyledons</taxon>
        <taxon>Gunneridae</taxon>
        <taxon>Pentapetalae</taxon>
        <taxon>asterids</taxon>
        <taxon>Ericales</taxon>
        <taxon>Theaceae</taxon>
        <taxon>Camellia</taxon>
    </lineage>
</organism>
<dbReference type="InterPro" id="IPR036396">
    <property type="entry name" value="Cyt_P450_sf"/>
</dbReference>
<feature type="binding site" description="axial binding residue" evidence="11">
    <location>
        <position position="450"/>
    </location>
    <ligand>
        <name>heme</name>
        <dbReference type="ChEBI" id="CHEBI:30413"/>
    </ligand>
    <ligandPart>
        <name>Fe</name>
        <dbReference type="ChEBI" id="CHEBI:18248"/>
    </ligandPart>
</feature>
<keyword evidence="10 13" id="KW-0472">Membrane</keyword>
<dbReference type="PRINTS" id="PR00385">
    <property type="entry name" value="P450"/>
</dbReference>
<keyword evidence="5 11" id="KW-0479">Metal-binding</keyword>
<evidence type="ECO:0000256" key="13">
    <source>
        <dbReference type="SAM" id="Phobius"/>
    </source>
</evidence>
<keyword evidence="15" id="KW-1185">Reference proteome</keyword>
<dbReference type="InterPro" id="IPR002401">
    <property type="entry name" value="Cyt_P450_E_grp-I"/>
</dbReference>
<dbReference type="SUPFAM" id="SSF48264">
    <property type="entry name" value="Cytochrome P450"/>
    <property type="match status" value="1"/>
</dbReference>
<dbReference type="GO" id="GO:0005506">
    <property type="term" value="F:iron ion binding"/>
    <property type="evidence" value="ECO:0007669"/>
    <property type="project" value="InterPro"/>
</dbReference>
<evidence type="ECO:0000256" key="1">
    <source>
        <dbReference type="ARBA" id="ARBA00004167"/>
    </source>
</evidence>
<dbReference type="GO" id="GO:0016705">
    <property type="term" value="F:oxidoreductase activity, acting on paired donors, with incorporation or reduction of molecular oxygen"/>
    <property type="evidence" value="ECO:0007669"/>
    <property type="project" value="InterPro"/>
</dbReference>
<proteinExistence type="inferred from homology"/>
<dbReference type="PANTHER" id="PTHR47947:SF62">
    <property type="entry name" value="CYTOCHROME P450, FAMILY 81, SUBFAMILY D, POLYPEPTIDE 5"/>
    <property type="match status" value="1"/>
</dbReference>
<keyword evidence="7 12" id="KW-0560">Oxidoreductase</keyword>